<proteinExistence type="predicted"/>
<keyword evidence="2" id="KW-0472">Membrane</keyword>
<sequence length="101" mass="11019">MVGSTPQRGKGPQKMLIQFAYASSAGIAMVLAIFGCLYLGRYLDHKFGTGLIFTIVFLLLGIAGGFRNLIYVINKFSADEKSDTDGIQSESDREKPPPEKT</sequence>
<dbReference type="AlphaFoldDB" id="Q2LVX2"/>
<accession>Q2LVX2</accession>
<evidence type="ECO:0000313" key="3">
    <source>
        <dbReference type="EMBL" id="ABC78230.1"/>
    </source>
</evidence>
<keyword evidence="4" id="KW-1185">Reference proteome</keyword>
<feature type="transmembrane region" description="Helical" evidence="2">
    <location>
        <begin position="20"/>
        <end position="39"/>
    </location>
</feature>
<dbReference type="STRING" id="56780.SYN_00586"/>
<dbReference type="eggNOG" id="COG5336">
    <property type="taxonomic scope" value="Bacteria"/>
</dbReference>
<evidence type="ECO:0000313" key="4">
    <source>
        <dbReference type="Proteomes" id="UP000001933"/>
    </source>
</evidence>
<reference evidence="3 4" key="1">
    <citation type="journal article" date="2007" name="Proc. Natl. Acad. Sci. U.S.A.">
        <title>The genome of Syntrophus aciditrophicus: life at the thermodynamic limit of microbial growth.</title>
        <authorList>
            <person name="McInerney M.J."/>
            <person name="Rohlin L."/>
            <person name="Mouttaki H."/>
            <person name="Kim U."/>
            <person name="Krupp R.S."/>
            <person name="Rios-Hernandez L."/>
            <person name="Sieber J."/>
            <person name="Struchtemeyer C.G."/>
            <person name="Bhattacharyya A."/>
            <person name="Campbell J.W."/>
            <person name="Gunsalus R.P."/>
        </authorList>
    </citation>
    <scope>NUCLEOTIDE SEQUENCE [LARGE SCALE GENOMIC DNA]</scope>
    <source>
        <strain evidence="3 4">SB</strain>
    </source>
</reference>
<dbReference type="HOGENOM" id="CLU_137927_6_0_7"/>
<evidence type="ECO:0000256" key="2">
    <source>
        <dbReference type="SAM" id="Phobius"/>
    </source>
</evidence>
<dbReference type="Pfam" id="PF09527">
    <property type="entry name" value="ATPase_gene1"/>
    <property type="match status" value="1"/>
</dbReference>
<dbReference type="RefSeq" id="WP_011418249.1">
    <property type="nucleotide sequence ID" value="NC_007759.1"/>
</dbReference>
<feature type="region of interest" description="Disordered" evidence="1">
    <location>
        <begin position="79"/>
        <end position="101"/>
    </location>
</feature>
<dbReference type="EMBL" id="CP000252">
    <property type="protein sequence ID" value="ABC78230.1"/>
    <property type="molecule type" value="Genomic_DNA"/>
</dbReference>
<evidence type="ECO:0000256" key="1">
    <source>
        <dbReference type="SAM" id="MobiDB-lite"/>
    </source>
</evidence>
<dbReference type="InterPro" id="IPR032820">
    <property type="entry name" value="ATPase_put"/>
</dbReference>
<protein>
    <submittedName>
        <fullName evidence="3">Hypothetical membrane protein</fullName>
    </submittedName>
</protein>
<dbReference type="Proteomes" id="UP000001933">
    <property type="component" value="Chromosome"/>
</dbReference>
<name>Q2LVX2_SYNAS</name>
<keyword evidence="2" id="KW-0812">Transmembrane</keyword>
<gene>
    <name evidence="3" type="ORF">SYN_00586</name>
</gene>
<keyword evidence="2" id="KW-1133">Transmembrane helix</keyword>
<dbReference type="InParanoid" id="Q2LVX2"/>
<dbReference type="KEGG" id="sat:SYN_00586"/>
<feature type="transmembrane region" description="Helical" evidence="2">
    <location>
        <begin position="51"/>
        <end position="73"/>
    </location>
</feature>
<organism evidence="3 4">
    <name type="scientific">Syntrophus aciditrophicus (strain SB)</name>
    <dbReference type="NCBI Taxonomy" id="56780"/>
    <lineage>
        <taxon>Bacteria</taxon>
        <taxon>Pseudomonadati</taxon>
        <taxon>Thermodesulfobacteriota</taxon>
        <taxon>Syntrophia</taxon>
        <taxon>Syntrophales</taxon>
        <taxon>Syntrophaceae</taxon>
        <taxon>Syntrophus</taxon>
    </lineage>
</organism>